<evidence type="ECO:0000256" key="5">
    <source>
        <dbReference type="ARBA" id="ARBA00023268"/>
    </source>
</evidence>
<dbReference type="SUPFAM" id="SSF50630">
    <property type="entry name" value="Acid proteases"/>
    <property type="match status" value="1"/>
</dbReference>
<evidence type="ECO:0000256" key="2">
    <source>
        <dbReference type="ARBA" id="ARBA00022695"/>
    </source>
</evidence>
<dbReference type="InterPro" id="IPR041577">
    <property type="entry name" value="RT_RNaseH_2"/>
</dbReference>
<keyword evidence="3" id="KW-0540">Nuclease</keyword>
<accession>A0ABM1XTM0</accession>
<dbReference type="Gene3D" id="2.40.70.10">
    <property type="entry name" value="Acid Proteases"/>
    <property type="match status" value="1"/>
</dbReference>
<feature type="region of interest" description="Disordered" evidence="6">
    <location>
        <begin position="1074"/>
        <end position="1104"/>
    </location>
</feature>
<dbReference type="PANTHER" id="PTHR37984">
    <property type="entry name" value="PROTEIN CBG26694"/>
    <property type="match status" value="1"/>
</dbReference>
<dbReference type="Pfam" id="PF00078">
    <property type="entry name" value="RVT_1"/>
    <property type="match status" value="1"/>
</dbReference>
<dbReference type="InterPro" id="IPR005162">
    <property type="entry name" value="Retrotrans_gag_dom"/>
</dbReference>
<keyword evidence="4" id="KW-0378">Hydrolase</keyword>
<evidence type="ECO:0000313" key="9">
    <source>
        <dbReference type="Proteomes" id="UP000069940"/>
    </source>
</evidence>
<dbReference type="InterPro" id="IPR043502">
    <property type="entry name" value="DNA/RNA_pol_sf"/>
</dbReference>
<feature type="compositionally biased region" description="Polar residues" evidence="6">
    <location>
        <begin position="192"/>
        <end position="204"/>
    </location>
</feature>
<dbReference type="CDD" id="cd00303">
    <property type="entry name" value="retropepsin_like"/>
    <property type="match status" value="1"/>
</dbReference>
<proteinExistence type="predicted"/>
<feature type="region of interest" description="Disordered" evidence="6">
    <location>
        <begin position="192"/>
        <end position="259"/>
    </location>
</feature>
<dbReference type="InterPro" id="IPR050951">
    <property type="entry name" value="Retrovirus_Pol_polyprotein"/>
</dbReference>
<feature type="region of interest" description="Disordered" evidence="6">
    <location>
        <begin position="1135"/>
        <end position="1156"/>
    </location>
</feature>
<evidence type="ECO:0000256" key="6">
    <source>
        <dbReference type="SAM" id="MobiDB-lite"/>
    </source>
</evidence>
<keyword evidence="2" id="KW-0548">Nucleotidyltransferase</keyword>
<dbReference type="Gene3D" id="3.30.70.270">
    <property type="match status" value="2"/>
</dbReference>
<organism evidence="8 9">
    <name type="scientific">Aedes albopictus</name>
    <name type="common">Asian tiger mosquito</name>
    <name type="synonym">Stegomyia albopicta</name>
    <dbReference type="NCBI Taxonomy" id="7160"/>
    <lineage>
        <taxon>Eukaryota</taxon>
        <taxon>Metazoa</taxon>
        <taxon>Ecdysozoa</taxon>
        <taxon>Arthropoda</taxon>
        <taxon>Hexapoda</taxon>
        <taxon>Insecta</taxon>
        <taxon>Pterygota</taxon>
        <taxon>Neoptera</taxon>
        <taxon>Endopterygota</taxon>
        <taxon>Diptera</taxon>
        <taxon>Nematocera</taxon>
        <taxon>Culicoidea</taxon>
        <taxon>Culicidae</taxon>
        <taxon>Culicinae</taxon>
        <taxon>Aedini</taxon>
        <taxon>Aedes</taxon>
        <taxon>Stegomyia</taxon>
    </lineage>
</organism>
<reference evidence="8" key="2">
    <citation type="submission" date="2025-05" db="UniProtKB">
        <authorList>
            <consortium name="EnsemblMetazoa"/>
        </authorList>
    </citation>
    <scope>IDENTIFICATION</scope>
    <source>
        <strain evidence="8">Foshan</strain>
    </source>
</reference>
<dbReference type="PROSITE" id="PS50878">
    <property type="entry name" value="RT_POL"/>
    <property type="match status" value="1"/>
</dbReference>
<evidence type="ECO:0000256" key="3">
    <source>
        <dbReference type="ARBA" id="ARBA00022722"/>
    </source>
</evidence>
<dbReference type="InterPro" id="IPR043128">
    <property type="entry name" value="Rev_trsase/Diguanyl_cyclase"/>
</dbReference>
<dbReference type="InterPro" id="IPR021109">
    <property type="entry name" value="Peptidase_aspartic_dom_sf"/>
</dbReference>
<keyword evidence="9" id="KW-1185">Reference proteome</keyword>
<dbReference type="GeneID" id="134286499"/>
<name>A0ABM1XTM0_AEDAL</name>
<keyword evidence="5" id="KW-0511">Multifunctional enzyme</keyword>
<reference evidence="9" key="1">
    <citation type="journal article" date="2015" name="Proc. Natl. Acad. Sci. U.S.A.">
        <title>Genome sequence of the Asian Tiger mosquito, Aedes albopictus, reveals insights into its biology, genetics, and evolution.</title>
        <authorList>
            <person name="Chen X.G."/>
            <person name="Jiang X."/>
            <person name="Gu J."/>
            <person name="Xu M."/>
            <person name="Wu Y."/>
            <person name="Deng Y."/>
            <person name="Zhang C."/>
            <person name="Bonizzoni M."/>
            <person name="Dermauw W."/>
            <person name="Vontas J."/>
            <person name="Armbruster P."/>
            <person name="Huang X."/>
            <person name="Yang Y."/>
            <person name="Zhang H."/>
            <person name="He W."/>
            <person name="Peng H."/>
            <person name="Liu Y."/>
            <person name="Wu K."/>
            <person name="Chen J."/>
            <person name="Lirakis M."/>
            <person name="Topalis P."/>
            <person name="Van Leeuwen T."/>
            <person name="Hall A.B."/>
            <person name="Jiang X."/>
            <person name="Thorpe C."/>
            <person name="Mueller R.L."/>
            <person name="Sun C."/>
            <person name="Waterhouse R.M."/>
            <person name="Yan G."/>
            <person name="Tu Z.J."/>
            <person name="Fang X."/>
            <person name="James A.A."/>
        </authorList>
    </citation>
    <scope>NUCLEOTIDE SEQUENCE [LARGE SCALE GENOMIC DNA]</scope>
    <source>
        <strain evidence="9">Foshan</strain>
    </source>
</reference>
<dbReference type="Pfam" id="PF17919">
    <property type="entry name" value="RT_RNaseH_2"/>
    <property type="match status" value="1"/>
</dbReference>
<evidence type="ECO:0000256" key="4">
    <source>
        <dbReference type="ARBA" id="ARBA00022759"/>
    </source>
</evidence>
<protein>
    <recommendedName>
        <fullName evidence="7">Reverse transcriptase domain-containing protein</fullName>
    </recommendedName>
</protein>
<dbReference type="CDD" id="cd01647">
    <property type="entry name" value="RT_LTR"/>
    <property type="match status" value="1"/>
</dbReference>
<sequence>MTPVSQWKVRKYSGNDHALGLNEFLSHIEQLALSEHATELDLFDSAVHLFEGAALSWYTSCRNQRLLHNWPQLVQELQNEFRHPDLDSVLRTKIYQTRQQKGESFQQYYLQVNKLFQAMSHPLADSEKLEVLKTNLRYDCRKALVGKNVTTLRELLTIGKDLDATDFSAFTKVFGPPKRETCAIDYNSRNATGSKTFVNQNRQRGSPAIPKNSKPESNNSKPDSKPVPTSKRNPFEKAGKSEGSPPDPKPGPSKPSALLKLISNYSPPEEGQCFNCREYHNLSECPIPRRVFCNRCALIGFTTNNCPYCLKKRAGEALKSQGPHAARSGEAPEMWLPDLYQLYDQRSEEEDEEDRSLSQIHKITLNSITDDRPHAQLKIFDITVNALLDCGSNLTFINAAVFQKLKNVQLREPAQEVELRTADGSSLEILGEVHLPFSFNGKTRVLPTLVAPRLTKDCICGMDFWRLFRIYPAISTITRKGTADEPISATPPQSLSEAQQQRLEKLKLQFKTPALNTLDTTPICEHEIVLKEESKLCKPIRLYPYPIAPKIQTGLFEEIDRLLEIGIIEESNSDWSLNIVPIRKASGAIRLCLDARKLNERTVRDAYPLPHPGRILGRLPRANYLSTIDLTEAFLQIPLARKSRKYCAFSVQGKGMFQFTRLPFGLINSPATLARLMNRVLGHGVLEPNVFVYLDDIVIVTETFEEHVRLLEEVARRLREANLSIKLEKSHFCLSEIPFLGYILSSQGLRINPEKIRPIVEFERPTTITKLRRFLGMSNYYRRFIPEYSKTTAALSELLKSASKSVRWTPEAEEAFQAIKEKLITSPVLSSPDFDQNFIIHTDASDLAVAGVLTQRINDQERVIEYFSKKLTTQERAYHATEKEGLATLLSIEHFRGYIEGSPFVLVTDSSALTFIMRTKWKTSSRLSRWSLSLQMYDMTIVHRRGKDNVVPDALSRSVMSISATSPSSWYTDLKLSVLNRPDDYPDFRVDGDQLKKANARLLPSFASLWKCLRESIPGYYAPSSVTSEFSIGIKSAVTAESRPRVAEPDIESPSEPFRTLFLRSALCQLRQLPDSSSQVKPAAPIDHRPRGPRPDTEGQPGYLSPAYTIPVPPTNAKAVGTAGHKTPVSAQLPRAAGGVHSPVDPRPPSIDPLSTFIRRTDGRRTTVHHSFGTKRIHCHR</sequence>
<dbReference type="Gene3D" id="3.10.10.10">
    <property type="entry name" value="HIV Type 1 Reverse Transcriptase, subunit A, domain 1"/>
    <property type="match status" value="1"/>
</dbReference>
<keyword evidence="1" id="KW-0808">Transferase</keyword>
<dbReference type="Pfam" id="PF03732">
    <property type="entry name" value="Retrotrans_gag"/>
    <property type="match status" value="1"/>
</dbReference>
<keyword evidence="4" id="KW-0255">Endonuclease</keyword>
<evidence type="ECO:0000313" key="8">
    <source>
        <dbReference type="EnsemblMetazoa" id="AALFPA23_002736.P2726"/>
    </source>
</evidence>
<dbReference type="Pfam" id="PF13650">
    <property type="entry name" value="Asp_protease_2"/>
    <property type="match status" value="1"/>
</dbReference>
<dbReference type="EnsemblMetazoa" id="AALFPA23_002736.R2726">
    <property type="protein sequence ID" value="AALFPA23_002736.P2726"/>
    <property type="gene ID" value="AALFPA23_002736"/>
</dbReference>
<dbReference type="SUPFAM" id="SSF56672">
    <property type="entry name" value="DNA/RNA polymerases"/>
    <property type="match status" value="1"/>
</dbReference>
<evidence type="ECO:0000259" key="7">
    <source>
        <dbReference type="PROSITE" id="PS50878"/>
    </source>
</evidence>
<dbReference type="PANTHER" id="PTHR37984:SF5">
    <property type="entry name" value="PROTEIN NYNRIN-LIKE"/>
    <property type="match status" value="1"/>
</dbReference>
<feature type="compositionally biased region" description="Basic and acidic residues" evidence="6">
    <location>
        <begin position="1086"/>
        <end position="1097"/>
    </location>
</feature>
<dbReference type="Proteomes" id="UP000069940">
    <property type="component" value="Unassembled WGS sequence"/>
</dbReference>
<evidence type="ECO:0000256" key="1">
    <source>
        <dbReference type="ARBA" id="ARBA00022679"/>
    </source>
</evidence>
<dbReference type="InterPro" id="IPR000477">
    <property type="entry name" value="RT_dom"/>
</dbReference>
<dbReference type="RefSeq" id="XP_062704100.1">
    <property type="nucleotide sequence ID" value="XM_062848116.1"/>
</dbReference>
<feature type="domain" description="Reverse transcriptase" evidence="7">
    <location>
        <begin position="561"/>
        <end position="744"/>
    </location>
</feature>
<dbReference type="CDD" id="cd09274">
    <property type="entry name" value="RNase_HI_RT_Ty3"/>
    <property type="match status" value="1"/>
</dbReference>